<evidence type="ECO:0008006" key="5">
    <source>
        <dbReference type="Google" id="ProtNLM"/>
    </source>
</evidence>
<feature type="signal peptide" evidence="2">
    <location>
        <begin position="1"/>
        <end position="30"/>
    </location>
</feature>
<feature type="compositionally biased region" description="Basic and acidic residues" evidence="1">
    <location>
        <begin position="64"/>
        <end position="97"/>
    </location>
</feature>
<proteinExistence type="predicted"/>
<dbReference type="EMBL" id="JACHEG010000003">
    <property type="protein sequence ID" value="MBB6163719.1"/>
    <property type="molecule type" value="Genomic_DNA"/>
</dbReference>
<dbReference type="AlphaFoldDB" id="A0A7X0D0V4"/>
<name>A0A7X0D0V4_9HYPH</name>
<feature type="region of interest" description="Disordered" evidence="1">
    <location>
        <begin position="44"/>
        <end position="97"/>
    </location>
</feature>
<gene>
    <name evidence="3" type="ORF">HNQ72_003559</name>
</gene>
<evidence type="ECO:0000256" key="2">
    <source>
        <dbReference type="SAM" id="SignalP"/>
    </source>
</evidence>
<keyword evidence="4" id="KW-1185">Reference proteome</keyword>
<reference evidence="3 4" key="1">
    <citation type="submission" date="2020-08" db="EMBL/GenBank/DDBJ databases">
        <title>Genomic Encyclopedia of Type Strains, Phase IV (KMG-IV): sequencing the most valuable type-strain genomes for metagenomic binning, comparative biology and taxonomic classification.</title>
        <authorList>
            <person name="Goeker M."/>
        </authorList>
    </citation>
    <scope>NUCLEOTIDE SEQUENCE [LARGE SCALE GENOMIC DNA]</scope>
    <source>
        <strain evidence="3 4">DSM 100734</strain>
    </source>
</reference>
<feature type="chain" id="PRO_5031352393" description="Secreted protein" evidence="2">
    <location>
        <begin position="31"/>
        <end position="97"/>
    </location>
</feature>
<evidence type="ECO:0000313" key="3">
    <source>
        <dbReference type="EMBL" id="MBB6163719.1"/>
    </source>
</evidence>
<evidence type="ECO:0000313" key="4">
    <source>
        <dbReference type="Proteomes" id="UP000547879"/>
    </source>
</evidence>
<sequence length="97" mass="10609">MSPKSMHNRRCLVIAIMATVIATTAPTAKASAIWIPDLVFPETIPVPKAKPDRTVSNSTPRIKRTSDARNSEHGSTLKETRKGVERGSVSSRKEALR</sequence>
<organism evidence="3 4">
    <name type="scientific">Rhizobium wenxiniae</name>
    <dbReference type="NCBI Taxonomy" id="1737357"/>
    <lineage>
        <taxon>Bacteria</taxon>
        <taxon>Pseudomonadati</taxon>
        <taxon>Pseudomonadota</taxon>
        <taxon>Alphaproteobacteria</taxon>
        <taxon>Hyphomicrobiales</taxon>
        <taxon>Rhizobiaceae</taxon>
        <taxon>Rhizobium/Agrobacterium group</taxon>
        <taxon>Rhizobium</taxon>
    </lineage>
</organism>
<dbReference type="Proteomes" id="UP000547879">
    <property type="component" value="Unassembled WGS sequence"/>
</dbReference>
<accession>A0A7X0D0V4</accession>
<protein>
    <recommendedName>
        <fullName evidence="5">Secreted protein</fullName>
    </recommendedName>
</protein>
<evidence type="ECO:0000256" key="1">
    <source>
        <dbReference type="SAM" id="MobiDB-lite"/>
    </source>
</evidence>
<comment type="caution">
    <text evidence="3">The sequence shown here is derived from an EMBL/GenBank/DDBJ whole genome shotgun (WGS) entry which is preliminary data.</text>
</comment>
<keyword evidence="2" id="KW-0732">Signal</keyword>